<keyword evidence="3" id="KW-1185">Reference proteome</keyword>
<comment type="caution">
    <text evidence="2">The sequence shown here is derived from an EMBL/GenBank/DDBJ whole genome shotgun (WGS) entry which is preliminary data.</text>
</comment>
<organism evidence="2 3">
    <name type="scientific">Prorocentrum cordatum</name>
    <dbReference type="NCBI Taxonomy" id="2364126"/>
    <lineage>
        <taxon>Eukaryota</taxon>
        <taxon>Sar</taxon>
        <taxon>Alveolata</taxon>
        <taxon>Dinophyceae</taxon>
        <taxon>Prorocentrales</taxon>
        <taxon>Prorocentraceae</taxon>
        <taxon>Prorocentrum</taxon>
    </lineage>
</organism>
<feature type="compositionally biased region" description="Basic and acidic residues" evidence="1">
    <location>
        <begin position="146"/>
        <end position="159"/>
    </location>
</feature>
<gene>
    <name evidence="2" type="ORF">PCOR1329_LOCUS15018</name>
</gene>
<dbReference type="EMBL" id="CAUYUJ010004514">
    <property type="protein sequence ID" value="CAK0809891.1"/>
    <property type="molecule type" value="Genomic_DNA"/>
</dbReference>
<accession>A0ABN9QUB7</accession>
<reference evidence="2" key="1">
    <citation type="submission" date="2023-10" db="EMBL/GenBank/DDBJ databases">
        <authorList>
            <person name="Chen Y."/>
            <person name="Shah S."/>
            <person name="Dougan E. K."/>
            <person name="Thang M."/>
            <person name="Chan C."/>
        </authorList>
    </citation>
    <scope>NUCLEOTIDE SEQUENCE [LARGE SCALE GENOMIC DNA]</scope>
</reference>
<evidence type="ECO:0000313" key="3">
    <source>
        <dbReference type="Proteomes" id="UP001189429"/>
    </source>
</evidence>
<evidence type="ECO:0000313" key="2">
    <source>
        <dbReference type="EMBL" id="CAK0809891.1"/>
    </source>
</evidence>
<proteinExistence type="predicted"/>
<dbReference type="Proteomes" id="UP001189429">
    <property type="component" value="Unassembled WGS sequence"/>
</dbReference>
<feature type="region of interest" description="Disordered" evidence="1">
    <location>
        <begin position="140"/>
        <end position="172"/>
    </location>
</feature>
<evidence type="ECO:0000256" key="1">
    <source>
        <dbReference type="SAM" id="MobiDB-lite"/>
    </source>
</evidence>
<protein>
    <submittedName>
        <fullName evidence="2">Uncharacterized protein</fullName>
    </submittedName>
</protein>
<sequence>MIWRSPVAAGAAAARSGHASPLGAAGAAARSCTIGTQTEDAGGSSGDEAQALPERLHAQRGPLAQRFGRALRVPDIMLYAQSADDLENMLELLMEELAAVGLHLDPDKTKVVTAEETAGAMFIEVENNMLKVMSDMVERTGQGESGGRDMKVRGSREAGPKGQYGPGGRNRKAQGYLERSLAEREDGGGESELLEEDAAPVEAVLGDADAPRCGHKGRSRRIWLRSELLQLRGLGSEPLVVGAGGSAAAVLFRTALRADLGEGGAH</sequence>
<name>A0ABN9QUB7_9DINO</name>